<dbReference type="InterPro" id="IPR003615">
    <property type="entry name" value="HNH_nuc"/>
</dbReference>
<dbReference type="SUPFAM" id="SSF54060">
    <property type="entry name" value="His-Me finger endonucleases"/>
    <property type="match status" value="1"/>
</dbReference>
<organism evidence="3 4">
    <name type="scientific">Bacillus thuringiensis</name>
    <dbReference type="NCBI Taxonomy" id="1428"/>
    <lineage>
        <taxon>Bacteria</taxon>
        <taxon>Bacillati</taxon>
        <taxon>Bacillota</taxon>
        <taxon>Bacilli</taxon>
        <taxon>Bacillales</taxon>
        <taxon>Bacillaceae</taxon>
        <taxon>Bacillus</taxon>
        <taxon>Bacillus cereus group</taxon>
    </lineage>
</organism>
<keyword evidence="3" id="KW-0540">Nuclease</keyword>
<evidence type="ECO:0000259" key="2">
    <source>
        <dbReference type="Pfam" id="PF13392"/>
    </source>
</evidence>
<protein>
    <submittedName>
        <fullName evidence="3">HNH endonuclease</fullName>
    </submittedName>
</protein>
<dbReference type="GO" id="GO:0004519">
    <property type="term" value="F:endonuclease activity"/>
    <property type="evidence" value="ECO:0007669"/>
    <property type="project" value="UniProtKB-KW"/>
</dbReference>
<evidence type="ECO:0000313" key="3">
    <source>
        <dbReference type="EMBL" id="TCW59700.1"/>
    </source>
</evidence>
<dbReference type="RefSeq" id="WP_131931429.1">
    <property type="nucleotide sequence ID" value="NZ_SMDF01000001.1"/>
</dbReference>
<feature type="domain" description="HNH nuclease" evidence="2">
    <location>
        <begin position="75"/>
        <end position="117"/>
    </location>
</feature>
<dbReference type="Proteomes" id="UP000295285">
    <property type="component" value="Unassembled WGS sequence"/>
</dbReference>
<dbReference type="InterPro" id="IPR003647">
    <property type="entry name" value="Intron_nuc_1_rpt"/>
</dbReference>
<keyword evidence="3" id="KW-0378">Hydrolase</keyword>
<dbReference type="EMBL" id="SMDG01000001">
    <property type="protein sequence ID" value="TCW59700.1"/>
    <property type="molecule type" value="Genomic_DNA"/>
</dbReference>
<accession>A0A4V2WE61</accession>
<proteinExistence type="predicted"/>
<dbReference type="InterPro" id="IPR044925">
    <property type="entry name" value="His-Me_finger_sf"/>
</dbReference>
<keyword evidence="3" id="KW-0255">Endonuclease</keyword>
<feature type="domain" description="NUMOD4" evidence="1">
    <location>
        <begin position="8"/>
        <end position="61"/>
    </location>
</feature>
<dbReference type="Gene3D" id="3.90.75.20">
    <property type="match status" value="1"/>
</dbReference>
<sequence length="185" mass="21318">MKNTQHSEEWRDVKGYEGYYKISNKGRVLSLDRPIVRCGRKQIIKERILKTHIQVQNHYAYAVFTIDTISKKFSIHRLVAEAFIENPDNKPFVNHKNGVRDDNDVRNLEWVTQAENVKHAFETGLNTCNKKVAQYSLDNILLDTFESVREASRSLGRGVNVASSISACCNGKRKTAYGYKWKHIS</sequence>
<dbReference type="AlphaFoldDB" id="A0A4V2WE61"/>
<evidence type="ECO:0000313" key="4">
    <source>
        <dbReference type="Proteomes" id="UP000295285"/>
    </source>
</evidence>
<reference evidence="3 4" key="1">
    <citation type="submission" date="2019-03" db="EMBL/GenBank/DDBJ databases">
        <title>Above-ground endophytic microbial communities from plants in different locations in the United States.</title>
        <authorList>
            <person name="Frank C."/>
        </authorList>
    </citation>
    <scope>NUCLEOTIDE SEQUENCE [LARGE SCALE GENOMIC DNA]</scope>
    <source>
        <strain evidence="3 4">LP_2_YM</strain>
    </source>
</reference>
<dbReference type="InterPro" id="IPR010902">
    <property type="entry name" value="NUMOD4"/>
</dbReference>
<evidence type="ECO:0000259" key="1">
    <source>
        <dbReference type="Pfam" id="PF07463"/>
    </source>
</evidence>
<dbReference type="Pfam" id="PF13392">
    <property type="entry name" value="HNH_3"/>
    <property type="match status" value="1"/>
</dbReference>
<dbReference type="Pfam" id="PF07463">
    <property type="entry name" value="NUMOD4"/>
    <property type="match status" value="1"/>
</dbReference>
<dbReference type="SMART" id="SM00497">
    <property type="entry name" value="IENR1"/>
    <property type="match status" value="1"/>
</dbReference>
<dbReference type="Gene3D" id="1.10.10.10">
    <property type="entry name" value="Winged helix-like DNA-binding domain superfamily/Winged helix DNA-binding domain"/>
    <property type="match status" value="1"/>
</dbReference>
<gene>
    <name evidence="3" type="ORF">EC910_101330</name>
</gene>
<comment type="caution">
    <text evidence="3">The sequence shown here is derived from an EMBL/GenBank/DDBJ whole genome shotgun (WGS) entry which is preliminary data.</text>
</comment>
<dbReference type="GO" id="GO:0016788">
    <property type="term" value="F:hydrolase activity, acting on ester bonds"/>
    <property type="evidence" value="ECO:0007669"/>
    <property type="project" value="InterPro"/>
</dbReference>
<dbReference type="SUPFAM" id="SSF64496">
    <property type="entry name" value="DNA-binding domain of intron-encoded endonucleases"/>
    <property type="match status" value="1"/>
</dbReference>
<dbReference type="InterPro" id="IPR036388">
    <property type="entry name" value="WH-like_DNA-bd_sf"/>
</dbReference>
<name>A0A4V2WE61_BACTU</name>